<dbReference type="InterPro" id="IPR003695">
    <property type="entry name" value="Ppx_GppA_N"/>
</dbReference>
<dbReference type="EC" id="3.6.1.11" evidence="4"/>
<evidence type="ECO:0000313" key="4">
    <source>
        <dbReference type="EMBL" id="CUO16993.1"/>
    </source>
</evidence>
<keyword evidence="4" id="KW-0378">Hydrolase</keyword>
<reference evidence="4 5" key="1">
    <citation type="submission" date="2015-09" db="EMBL/GenBank/DDBJ databases">
        <authorList>
            <consortium name="Pathogen Informatics"/>
        </authorList>
    </citation>
    <scope>NUCLEOTIDE SEQUENCE [LARGE SCALE GENOMIC DNA]</scope>
    <source>
        <strain evidence="4 5">2789STDY5834863</strain>
    </source>
</reference>
<organism evidence="4 5">
    <name type="scientific">Blautia wexlerae</name>
    <dbReference type="NCBI Taxonomy" id="418240"/>
    <lineage>
        <taxon>Bacteria</taxon>
        <taxon>Bacillati</taxon>
        <taxon>Bacillota</taxon>
        <taxon>Clostridia</taxon>
        <taxon>Lachnospirales</taxon>
        <taxon>Lachnospiraceae</taxon>
        <taxon>Blautia</taxon>
    </lineage>
</organism>
<dbReference type="InterPro" id="IPR048950">
    <property type="entry name" value="Ppx_GppA_C"/>
</dbReference>
<evidence type="ECO:0000313" key="5">
    <source>
        <dbReference type="Proteomes" id="UP000095431"/>
    </source>
</evidence>
<dbReference type="PANTHER" id="PTHR30005">
    <property type="entry name" value="EXOPOLYPHOSPHATASE"/>
    <property type="match status" value="1"/>
</dbReference>
<dbReference type="eggNOG" id="COG0248">
    <property type="taxonomic scope" value="Bacteria"/>
</dbReference>
<dbReference type="EMBL" id="CYZN01000012">
    <property type="protein sequence ID" value="CUO16993.1"/>
    <property type="molecule type" value="Genomic_DNA"/>
</dbReference>
<protein>
    <submittedName>
        <fullName evidence="4">Exopolyphosphatase</fullName>
        <ecNumber evidence="4">3.6.1.11</ecNumber>
    </submittedName>
</protein>
<dbReference type="CDD" id="cd24006">
    <property type="entry name" value="ASKHA_NBD_PPX_GppA"/>
    <property type="match status" value="1"/>
</dbReference>
<dbReference type="RefSeq" id="WP_055200507.1">
    <property type="nucleotide sequence ID" value="NZ_BTHI01000007.1"/>
</dbReference>
<dbReference type="AlphaFoldDB" id="A0A174CUW3"/>
<sequence>MAVMTFAAIDIGSYEVSMKIFEMSKRIGFRELNDVRYSLEIGKGVYSDGKIDSEMLNVLCEVLNDFKRLMQDFGVEEYRACGTSAFRELVNPLLIIEQIYQRTGMKIEILSSAEQHFLGYKSIAAIEKGFKKMIQKGTAILDVGGGSLQVSLFDKDALVTTQGLKMGSLRIRQRLQELEKTTIHYDKLVEEFIRNDLMSFQRLYLKDKDIRNVILMGDFITDMIFQEEMEDRIITREEFMKRYEDTVGKSVDLLAQEMEIDPEYASLVVPTMVVCRNFIDIFNAESLWAPGVSLLDGIAYDFAEKKKFLKSVHNFENDILVTSKNIAKRYSSSKSHIQGTMNLCLNIFDSMKKVHGMGARERLLLQIAALLHDCGKYISMEKVSECSYQIIMSTDIIGLSFLERQMIACAVRFNNSAFVYYDELYSMGIAIDRESYIKVAKMTAILRLANAMDRSHYQKVKGIKAVLKDRELQMIVDSAQDISLELGLLKDKEAFFEEVFGIRLVLRRKGRA</sequence>
<dbReference type="GO" id="GO:0004309">
    <property type="term" value="F:exopolyphosphatase activity"/>
    <property type="evidence" value="ECO:0007669"/>
    <property type="project" value="UniProtKB-EC"/>
</dbReference>
<evidence type="ECO:0000256" key="1">
    <source>
        <dbReference type="ARBA" id="ARBA00007125"/>
    </source>
</evidence>
<dbReference type="Gene3D" id="3.30.420.150">
    <property type="entry name" value="Exopolyphosphatase. Domain 2"/>
    <property type="match status" value="1"/>
</dbReference>
<dbReference type="Pfam" id="PF21447">
    <property type="entry name" value="Ppx-GppA_III"/>
    <property type="match status" value="1"/>
</dbReference>
<feature type="domain" description="Ppx/GppA phosphatase N-terminal" evidence="2">
    <location>
        <begin position="36"/>
        <end position="304"/>
    </location>
</feature>
<evidence type="ECO:0000259" key="2">
    <source>
        <dbReference type="Pfam" id="PF02541"/>
    </source>
</evidence>
<feature type="domain" description="Ppx/GppA phosphatase C-terminal" evidence="3">
    <location>
        <begin position="322"/>
        <end position="473"/>
    </location>
</feature>
<dbReference type="SUPFAM" id="SSF109604">
    <property type="entry name" value="HD-domain/PDEase-like"/>
    <property type="match status" value="1"/>
</dbReference>
<dbReference type="InterPro" id="IPR003607">
    <property type="entry name" value="HD/PDEase_dom"/>
</dbReference>
<dbReference type="InterPro" id="IPR050273">
    <property type="entry name" value="GppA/Ppx_hydrolase"/>
</dbReference>
<dbReference type="InterPro" id="IPR043129">
    <property type="entry name" value="ATPase_NBD"/>
</dbReference>
<dbReference type="Pfam" id="PF02541">
    <property type="entry name" value="Ppx-GppA"/>
    <property type="match status" value="1"/>
</dbReference>
<dbReference type="Gene3D" id="3.30.420.40">
    <property type="match status" value="1"/>
</dbReference>
<gene>
    <name evidence="4" type="primary">ppx</name>
    <name evidence="4" type="ORF">ERS852478_02040</name>
</gene>
<proteinExistence type="inferred from homology"/>
<dbReference type="Proteomes" id="UP000095431">
    <property type="component" value="Unassembled WGS sequence"/>
</dbReference>
<accession>A0A174CUW3</accession>
<name>A0A174CUW3_9FIRM</name>
<evidence type="ECO:0000259" key="3">
    <source>
        <dbReference type="Pfam" id="PF21447"/>
    </source>
</evidence>
<comment type="similarity">
    <text evidence="1">Belongs to the GppA/Ppx family.</text>
</comment>
<dbReference type="PANTHER" id="PTHR30005:SF0">
    <property type="entry name" value="RETROGRADE REGULATION PROTEIN 2"/>
    <property type="match status" value="1"/>
</dbReference>
<dbReference type="CDD" id="cd00077">
    <property type="entry name" value="HDc"/>
    <property type="match status" value="1"/>
</dbReference>
<dbReference type="SUPFAM" id="SSF53067">
    <property type="entry name" value="Actin-like ATPase domain"/>
    <property type="match status" value="2"/>
</dbReference>
<dbReference type="Gene3D" id="1.10.3210.10">
    <property type="entry name" value="Hypothetical protein af1432"/>
    <property type="match status" value="1"/>
</dbReference>